<dbReference type="SMART" id="SM00461">
    <property type="entry name" value="WH1"/>
    <property type="match status" value="1"/>
</dbReference>
<feature type="region of interest" description="Disordered" evidence="4">
    <location>
        <begin position="153"/>
        <end position="193"/>
    </location>
</feature>
<dbReference type="AlphaFoldDB" id="A0A8B6CHI0"/>
<dbReference type="GO" id="GO:0019901">
    <property type="term" value="F:protein kinase binding"/>
    <property type="evidence" value="ECO:0007669"/>
    <property type="project" value="TreeGrafter"/>
</dbReference>
<evidence type="ECO:0000256" key="2">
    <source>
        <dbReference type="ARBA" id="ARBA00022475"/>
    </source>
</evidence>
<dbReference type="InterPro" id="IPR000697">
    <property type="entry name" value="WH1/EVH1_dom"/>
</dbReference>
<dbReference type="Pfam" id="PF00568">
    <property type="entry name" value="WH1"/>
    <property type="match status" value="1"/>
</dbReference>
<dbReference type="GO" id="GO:0005886">
    <property type="term" value="C:plasma membrane"/>
    <property type="evidence" value="ECO:0007669"/>
    <property type="project" value="UniProtKB-SubCell"/>
</dbReference>
<organism evidence="6 7">
    <name type="scientific">Mytilus galloprovincialis</name>
    <name type="common">Mediterranean mussel</name>
    <dbReference type="NCBI Taxonomy" id="29158"/>
    <lineage>
        <taxon>Eukaryota</taxon>
        <taxon>Metazoa</taxon>
        <taxon>Spiralia</taxon>
        <taxon>Lophotrochozoa</taxon>
        <taxon>Mollusca</taxon>
        <taxon>Bivalvia</taxon>
        <taxon>Autobranchia</taxon>
        <taxon>Pteriomorphia</taxon>
        <taxon>Mytilida</taxon>
        <taxon>Mytiloidea</taxon>
        <taxon>Mytilidae</taxon>
        <taxon>Mytilinae</taxon>
        <taxon>Mytilus</taxon>
    </lineage>
</organism>
<dbReference type="InterPro" id="IPR041937">
    <property type="entry name" value="SPRE_EVH1"/>
</dbReference>
<comment type="caution">
    <text evidence="6">The sequence shown here is derived from an EMBL/GenBank/DDBJ whole genome shotgun (WGS) entry which is preliminary data.</text>
</comment>
<sequence length="435" mass="48819">MTEDIKQNEDFLVQVQAQVMTRDDSSGGWVPMGGGGLSNVGLRRLSRPSNNGEETPLTEYLIYGERIVDKSVVLDCVLKRDMKYFRPNPKFHHWITDDKRFGLTFQRSDDAKAFNKGIKIAVADLTDGNSNLSNLDGDEEVFAVSRILDLPIPRRDSSSQSASTTSTTTSSPTPQSPSSLVSGMPDPFTYTHSHANHHHLHRVHYITSPHRSSARSPPSDSSKSDNLEKDEIYIKSDEPTSVGSKSDQGLLENDNVETKEYSYVIIAKKDQHEYSYPTLESVQKPVSKREAMHKCQTSLPHQHPPLPKKKQKDKHRTHLLQNQKSRCKYCRELFSHDDNARGSCEDAPDGVEKCIEYVTCVWCAKGIIYHCMADPDGDYGHPCVCDTSDRTNCKKWTALTILSLFLPCLWCYWPCMACHKCGVSCGCCGGRHKAS</sequence>
<dbReference type="InterPro" id="IPR007875">
    <property type="entry name" value="Sprouty"/>
</dbReference>
<feature type="compositionally biased region" description="Basic and acidic residues" evidence="4">
    <location>
        <begin position="222"/>
        <end position="238"/>
    </location>
</feature>
<reference evidence="6" key="1">
    <citation type="submission" date="2018-11" db="EMBL/GenBank/DDBJ databases">
        <authorList>
            <person name="Alioto T."/>
            <person name="Alioto T."/>
        </authorList>
    </citation>
    <scope>NUCLEOTIDE SEQUENCE</scope>
</reference>
<dbReference type="EMBL" id="UYJE01001815">
    <property type="protein sequence ID" value="VDI05403.1"/>
    <property type="molecule type" value="Genomic_DNA"/>
</dbReference>
<dbReference type="OrthoDB" id="5786858at2759"/>
<dbReference type="Pfam" id="PF05210">
    <property type="entry name" value="Sprouty"/>
    <property type="match status" value="1"/>
</dbReference>
<feature type="domain" description="WH1" evidence="5">
    <location>
        <begin position="4"/>
        <end position="125"/>
    </location>
</feature>
<evidence type="ECO:0000256" key="3">
    <source>
        <dbReference type="ARBA" id="ARBA00023136"/>
    </source>
</evidence>
<keyword evidence="7" id="KW-1185">Reference proteome</keyword>
<gene>
    <name evidence="6" type="ORF">MGAL_10B033910</name>
</gene>
<dbReference type="Proteomes" id="UP000596742">
    <property type="component" value="Unassembled WGS sequence"/>
</dbReference>
<evidence type="ECO:0000256" key="1">
    <source>
        <dbReference type="ARBA" id="ARBA00004202"/>
    </source>
</evidence>
<dbReference type="PROSITE" id="PS51227">
    <property type="entry name" value="SPR"/>
    <property type="match status" value="1"/>
</dbReference>
<evidence type="ECO:0000313" key="7">
    <source>
        <dbReference type="Proteomes" id="UP000596742"/>
    </source>
</evidence>
<proteinExistence type="predicted"/>
<evidence type="ECO:0000259" key="5">
    <source>
        <dbReference type="PROSITE" id="PS50229"/>
    </source>
</evidence>
<feature type="compositionally biased region" description="Low complexity" evidence="4">
    <location>
        <begin position="158"/>
        <end position="179"/>
    </location>
</feature>
<comment type="subcellular location">
    <subcellularLocation>
        <location evidence="1">Cell membrane</location>
        <topology evidence="1">Peripheral membrane protein</topology>
    </subcellularLocation>
</comment>
<dbReference type="GO" id="GO:0043409">
    <property type="term" value="P:negative regulation of MAPK cascade"/>
    <property type="evidence" value="ECO:0007669"/>
    <property type="project" value="TreeGrafter"/>
</dbReference>
<dbReference type="FunFam" id="2.30.29.30:FF:000052">
    <property type="entry name" value="Sprouty-related, EVH1 domain containing 2"/>
    <property type="match status" value="1"/>
</dbReference>
<dbReference type="PANTHER" id="PTHR11202:SF3">
    <property type="entry name" value="SPROUTY-RELATED PROTEIN WITH EVH-1 DOMAIN, ISOFORM C"/>
    <property type="match status" value="1"/>
</dbReference>
<evidence type="ECO:0000256" key="4">
    <source>
        <dbReference type="SAM" id="MobiDB-lite"/>
    </source>
</evidence>
<name>A0A8B6CHI0_MYTGA</name>
<feature type="compositionally biased region" description="Low complexity" evidence="4">
    <location>
        <begin position="208"/>
        <end position="221"/>
    </location>
</feature>
<feature type="region of interest" description="Disordered" evidence="4">
    <location>
        <begin position="206"/>
        <end position="253"/>
    </location>
</feature>
<dbReference type="InterPro" id="IPR011993">
    <property type="entry name" value="PH-like_dom_sf"/>
</dbReference>
<keyword evidence="2" id="KW-1003">Cell membrane</keyword>
<accession>A0A8B6CHI0</accession>
<dbReference type="PROSITE" id="PS50229">
    <property type="entry name" value="WH1"/>
    <property type="match status" value="1"/>
</dbReference>
<dbReference type="Gene3D" id="2.30.29.30">
    <property type="entry name" value="Pleckstrin-homology domain (PH domain)/Phosphotyrosine-binding domain (PTB)"/>
    <property type="match status" value="1"/>
</dbReference>
<keyword evidence="3" id="KW-0472">Membrane</keyword>
<dbReference type="CDD" id="cd10574">
    <property type="entry name" value="EVH1_SPRED-like"/>
    <property type="match status" value="1"/>
</dbReference>
<dbReference type="SUPFAM" id="SSF50729">
    <property type="entry name" value="PH domain-like"/>
    <property type="match status" value="1"/>
</dbReference>
<evidence type="ECO:0000313" key="6">
    <source>
        <dbReference type="EMBL" id="VDI05403.1"/>
    </source>
</evidence>
<protein>
    <submittedName>
        <fullName evidence="6">Sprouty-related, EVH1 domain-containing protein</fullName>
    </submittedName>
</protein>
<dbReference type="PANTHER" id="PTHR11202">
    <property type="entry name" value="SPROUTY-RELATED, EVH1 DOMAIN-CONTAINING PROTEIN FAMILY MEMBER"/>
    <property type="match status" value="1"/>
</dbReference>